<evidence type="ECO:0000313" key="2">
    <source>
        <dbReference type="EMBL" id="KIM83784.1"/>
    </source>
</evidence>
<feature type="compositionally biased region" description="Basic and acidic residues" evidence="1">
    <location>
        <begin position="83"/>
        <end position="92"/>
    </location>
</feature>
<protein>
    <submittedName>
        <fullName evidence="2">Uncharacterized protein</fullName>
    </submittedName>
</protein>
<dbReference type="AlphaFoldDB" id="A0A0C3FW61"/>
<evidence type="ECO:0000256" key="1">
    <source>
        <dbReference type="SAM" id="MobiDB-lite"/>
    </source>
</evidence>
<dbReference type="InParanoid" id="A0A0C3FW61"/>
<organism evidence="2 3">
    <name type="scientific">Piloderma croceum (strain F 1598)</name>
    <dbReference type="NCBI Taxonomy" id="765440"/>
    <lineage>
        <taxon>Eukaryota</taxon>
        <taxon>Fungi</taxon>
        <taxon>Dikarya</taxon>
        <taxon>Basidiomycota</taxon>
        <taxon>Agaricomycotina</taxon>
        <taxon>Agaricomycetes</taxon>
        <taxon>Agaricomycetidae</taxon>
        <taxon>Atheliales</taxon>
        <taxon>Atheliaceae</taxon>
        <taxon>Piloderma</taxon>
    </lineage>
</organism>
<feature type="region of interest" description="Disordered" evidence="1">
    <location>
        <begin position="83"/>
        <end position="117"/>
    </location>
</feature>
<gene>
    <name evidence="2" type="ORF">PILCRDRAFT_6681</name>
</gene>
<name>A0A0C3FW61_PILCF</name>
<dbReference type="OrthoDB" id="2355984at2759"/>
<dbReference type="STRING" id="765440.A0A0C3FW61"/>
<proteinExistence type="predicted"/>
<accession>A0A0C3FW61</accession>
<dbReference type="Proteomes" id="UP000054166">
    <property type="component" value="Unassembled WGS sequence"/>
</dbReference>
<reference evidence="3" key="2">
    <citation type="submission" date="2015-01" db="EMBL/GenBank/DDBJ databases">
        <title>Evolutionary Origins and Diversification of the Mycorrhizal Mutualists.</title>
        <authorList>
            <consortium name="DOE Joint Genome Institute"/>
            <consortium name="Mycorrhizal Genomics Consortium"/>
            <person name="Kohler A."/>
            <person name="Kuo A."/>
            <person name="Nagy L.G."/>
            <person name="Floudas D."/>
            <person name="Copeland A."/>
            <person name="Barry K.W."/>
            <person name="Cichocki N."/>
            <person name="Veneault-Fourrey C."/>
            <person name="LaButti K."/>
            <person name="Lindquist E.A."/>
            <person name="Lipzen A."/>
            <person name="Lundell T."/>
            <person name="Morin E."/>
            <person name="Murat C."/>
            <person name="Riley R."/>
            <person name="Ohm R."/>
            <person name="Sun H."/>
            <person name="Tunlid A."/>
            <person name="Henrissat B."/>
            <person name="Grigoriev I.V."/>
            <person name="Hibbett D.S."/>
            <person name="Martin F."/>
        </authorList>
    </citation>
    <scope>NUCLEOTIDE SEQUENCE [LARGE SCALE GENOMIC DNA]</scope>
    <source>
        <strain evidence="3">F 1598</strain>
    </source>
</reference>
<dbReference type="EMBL" id="KN832989">
    <property type="protein sequence ID" value="KIM83784.1"/>
    <property type="molecule type" value="Genomic_DNA"/>
</dbReference>
<dbReference type="HOGENOM" id="CLU_041692_1_0_1"/>
<evidence type="ECO:0000313" key="3">
    <source>
        <dbReference type="Proteomes" id="UP000054166"/>
    </source>
</evidence>
<reference evidence="2 3" key="1">
    <citation type="submission" date="2014-04" db="EMBL/GenBank/DDBJ databases">
        <authorList>
            <consortium name="DOE Joint Genome Institute"/>
            <person name="Kuo A."/>
            <person name="Tarkka M."/>
            <person name="Buscot F."/>
            <person name="Kohler A."/>
            <person name="Nagy L.G."/>
            <person name="Floudas D."/>
            <person name="Copeland A."/>
            <person name="Barry K.W."/>
            <person name="Cichocki N."/>
            <person name="Veneault-Fourrey C."/>
            <person name="LaButti K."/>
            <person name="Lindquist E.A."/>
            <person name="Lipzen A."/>
            <person name="Lundell T."/>
            <person name="Morin E."/>
            <person name="Murat C."/>
            <person name="Sun H."/>
            <person name="Tunlid A."/>
            <person name="Henrissat B."/>
            <person name="Grigoriev I.V."/>
            <person name="Hibbett D.S."/>
            <person name="Martin F."/>
            <person name="Nordberg H.P."/>
            <person name="Cantor M.N."/>
            <person name="Hua S.X."/>
        </authorList>
    </citation>
    <scope>NUCLEOTIDE SEQUENCE [LARGE SCALE GENOMIC DNA]</scope>
    <source>
        <strain evidence="2 3">F 1598</strain>
    </source>
</reference>
<keyword evidence="3" id="KW-1185">Reference proteome</keyword>
<sequence length="301" mass="34000">MTHENEAAEQPEEEVGVTTVTVTTKCLNIVEQYRAGNIHKGDAIYEFAKAIPAGEDESAESPGKTLESYISMLDDWDRERTLSDADEQHGEVREEEPDGDAISKGHKRVQRNDGDEYDAECDEPIHRRPKINTEQFPWNLIANYVLDVKLAKLHLLNSGAAPEFPDSEWKSLLSGLAVNLDAVFSGRYSTEHDAKTSHEIGDFTISTREATVSKSVKTAGDWFIAWNQASAATTFAFLHRNRECQDYGRHILDLFAAFAEEHHHLILNYDRAVRKRVALRQNLLLTDLAEFGDLRVQFLDV</sequence>